<dbReference type="AlphaFoldDB" id="E0CWC1"/>
<accession>E0CWC1</accession>
<protein>
    <submittedName>
        <fullName evidence="1">F-box family-1</fullName>
    </submittedName>
</protein>
<dbReference type="EMBL" id="GQ203302">
    <property type="protein sequence ID" value="ACS49655.1"/>
    <property type="molecule type" value="Genomic_DNA"/>
</dbReference>
<sequence length="334" mass="38211">MLLLRGRVPLYTCELKFAGLAVGDSRSVNLWFRHAVLCDVRVLRLNAVLSGIYVELDDLPLVSRHLVKLQLAGANLVHGFLDFSSCPVLEHLEIVHCDLSDAKKISSQSLKRLRITYCSFSQIFRTCIHVPNLLSLRLDDYWYRTPVFEVMPLLVEAVVRAENLVLIAEHQEFIFKRDLIRCPAFSKLKTLLLIDCCCVAFNFHGISCILRHSPVLEKLTLEFSSEEPENELEMKGSCSQMERSSAISKHLKLVEVKCEVIDERVIKVLKYLSAFNICKALACILEHSPVLRKFSLKISKMNFISLLLKAKSMMEIEENDNQLWKPAVISEHLR</sequence>
<organism evidence="1">
    <name type="scientific">Oryza ridleyi</name>
    <dbReference type="NCBI Taxonomy" id="83308"/>
    <lineage>
        <taxon>Eukaryota</taxon>
        <taxon>Viridiplantae</taxon>
        <taxon>Streptophyta</taxon>
        <taxon>Embryophyta</taxon>
        <taxon>Tracheophyta</taxon>
        <taxon>Spermatophyta</taxon>
        <taxon>Magnoliopsida</taxon>
        <taxon>Liliopsida</taxon>
        <taxon>Poales</taxon>
        <taxon>Poaceae</taxon>
        <taxon>BOP clade</taxon>
        <taxon>Oryzoideae</taxon>
        <taxon>Oryzeae</taxon>
        <taxon>Oryzinae</taxon>
        <taxon>Oryza</taxon>
    </lineage>
</organism>
<reference evidence="1" key="1">
    <citation type="submission" date="2009-05" db="EMBL/GenBank/DDBJ databases">
        <authorList>
            <person name="Ammiraju J.S.S."/>
            <person name="Lu F."/>
            <person name="Sanyal A."/>
            <person name="Song X."/>
            <person name="Jiang N."/>
            <person name="Pontaroli A.C."/>
            <person name="Rambo T."/>
            <person name="Currie J."/>
            <person name="Kollura K."/>
            <person name="Talag J."/>
            <person name="Fan C."/>
            <person name="Goicoechea J.L."/>
            <person name="Zuccolo A."/>
            <person name="Bennetzen J.L."/>
            <person name="Chen M."/>
            <person name="Jackson S."/>
            <person name="Wing R.A."/>
        </authorList>
    </citation>
    <scope>NUCLEOTIDE SEQUENCE</scope>
</reference>
<reference evidence="1" key="2">
    <citation type="journal article" date="2010" name="Plant J.">
        <title>Spatio-temporal patterns of genome evolution in allotetraploid species of the genus Oryza.</title>
        <authorList>
            <person name="Ammiraju J.S."/>
            <person name="Fan C."/>
            <person name="Yu Y."/>
            <person name="Song X."/>
            <person name="Cranston K.A."/>
            <person name="Pontaroli A.C."/>
            <person name="Lu F."/>
            <person name="Sanyal A."/>
            <person name="Jiang N."/>
            <person name="Rambo T."/>
            <person name="Currie J."/>
            <person name="Collura K."/>
            <person name="Talag J."/>
            <person name="Bennetzen J.L."/>
            <person name="Chen M."/>
            <person name="Jackson S."/>
            <person name="Wing R.A."/>
        </authorList>
    </citation>
    <scope>NUCLEOTIDE SEQUENCE</scope>
</reference>
<dbReference type="InterPro" id="IPR032675">
    <property type="entry name" value="LRR_dom_sf"/>
</dbReference>
<dbReference type="PANTHER" id="PTHR34223:SF80">
    <property type="entry name" value="OS11G0205900 PROTEIN"/>
    <property type="match status" value="1"/>
</dbReference>
<dbReference type="SUPFAM" id="SSF52047">
    <property type="entry name" value="RNI-like"/>
    <property type="match status" value="1"/>
</dbReference>
<evidence type="ECO:0000313" key="1">
    <source>
        <dbReference type="EMBL" id="ACS49655.1"/>
    </source>
</evidence>
<gene>
    <name evidence="1" type="ORF">OR_ABa062P05.7</name>
</gene>
<dbReference type="Gene3D" id="3.80.10.10">
    <property type="entry name" value="Ribonuclease Inhibitor"/>
    <property type="match status" value="1"/>
</dbReference>
<name>E0CWC1_9ORYZ</name>
<dbReference type="PANTHER" id="PTHR34223">
    <property type="entry name" value="OS11G0201299 PROTEIN"/>
    <property type="match status" value="1"/>
</dbReference>
<proteinExistence type="predicted"/>
<dbReference type="InterPro" id="IPR053197">
    <property type="entry name" value="F-box_SCFL_complex_component"/>
</dbReference>